<evidence type="ECO:0000313" key="1">
    <source>
        <dbReference type="EMBL" id="CAI9264206.1"/>
    </source>
</evidence>
<sequence length="105" mass="12235">MKTAKAMIVKDKDILDLETNRPMKIMLWPTTYQVKEIPIPQHFQEGYLDDMEFWLLMTKQQLHLSNVMEVAVKEFTRMVASITTGKLWMGSMGKANMKLSKVPEE</sequence>
<protein>
    <submittedName>
        <fullName evidence="1">Uncharacterized protein</fullName>
    </submittedName>
</protein>
<keyword evidence="2" id="KW-1185">Reference proteome</keyword>
<reference evidence="1" key="1">
    <citation type="submission" date="2023-04" db="EMBL/GenBank/DDBJ databases">
        <authorList>
            <person name="Vijverberg K."/>
            <person name="Xiong W."/>
            <person name="Schranz E."/>
        </authorList>
    </citation>
    <scope>NUCLEOTIDE SEQUENCE</scope>
</reference>
<dbReference type="EMBL" id="OX465086">
    <property type="protein sequence ID" value="CAI9264206.1"/>
    <property type="molecule type" value="Genomic_DNA"/>
</dbReference>
<organism evidence="1 2">
    <name type="scientific">Lactuca saligna</name>
    <name type="common">Willowleaf lettuce</name>
    <dbReference type="NCBI Taxonomy" id="75948"/>
    <lineage>
        <taxon>Eukaryota</taxon>
        <taxon>Viridiplantae</taxon>
        <taxon>Streptophyta</taxon>
        <taxon>Embryophyta</taxon>
        <taxon>Tracheophyta</taxon>
        <taxon>Spermatophyta</taxon>
        <taxon>Magnoliopsida</taxon>
        <taxon>eudicotyledons</taxon>
        <taxon>Gunneridae</taxon>
        <taxon>Pentapetalae</taxon>
        <taxon>asterids</taxon>
        <taxon>campanulids</taxon>
        <taxon>Asterales</taxon>
        <taxon>Asteraceae</taxon>
        <taxon>Cichorioideae</taxon>
        <taxon>Cichorieae</taxon>
        <taxon>Lactucinae</taxon>
        <taxon>Lactuca</taxon>
    </lineage>
</organism>
<dbReference type="Proteomes" id="UP001177003">
    <property type="component" value="Chromosome 0"/>
</dbReference>
<dbReference type="AlphaFoldDB" id="A0AA35USD2"/>
<accession>A0AA35USD2</accession>
<name>A0AA35USD2_LACSI</name>
<proteinExistence type="predicted"/>
<evidence type="ECO:0000313" key="2">
    <source>
        <dbReference type="Proteomes" id="UP001177003"/>
    </source>
</evidence>
<gene>
    <name evidence="1" type="ORF">LSALG_LOCUS4866</name>
</gene>